<reference evidence="1" key="1">
    <citation type="journal article" date="2021" name="Front. Microbiol.">
        <title>Comprehensive Comparative Genomics and Phenotyping of Methylobacterium Species.</title>
        <authorList>
            <person name="Alessa O."/>
            <person name="Ogura Y."/>
            <person name="Fujitani Y."/>
            <person name="Takami H."/>
            <person name="Hayashi T."/>
            <person name="Sahin N."/>
            <person name="Tani A."/>
        </authorList>
    </citation>
    <scope>NUCLEOTIDE SEQUENCE</scope>
    <source>
        <strain evidence="1">DSM 17168</strain>
    </source>
</reference>
<dbReference type="RefSeq" id="WP_238240126.1">
    <property type="nucleotide sequence ID" value="NZ_BPQQ01000062.1"/>
</dbReference>
<protein>
    <submittedName>
        <fullName evidence="1">Uncharacterized protein</fullName>
    </submittedName>
</protein>
<evidence type="ECO:0000313" key="2">
    <source>
        <dbReference type="Proteomes" id="UP001055153"/>
    </source>
</evidence>
<comment type="caution">
    <text evidence="1">The sequence shown here is derived from an EMBL/GenBank/DDBJ whole genome shotgun (WGS) entry which is preliminary data.</text>
</comment>
<dbReference type="EMBL" id="BPQQ01000062">
    <property type="protein sequence ID" value="GJE02867.1"/>
    <property type="molecule type" value="Genomic_DNA"/>
</dbReference>
<accession>A0ABQ4SI91</accession>
<evidence type="ECO:0000313" key="1">
    <source>
        <dbReference type="EMBL" id="GJE02867.1"/>
    </source>
</evidence>
<sequence length="46" mass="5262">MRFTCDEPKRLANLDKHGFDLAAFEEAFDFARFATLVTKPSRNGRA</sequence>
<dbReference type="Gene3D" id="3.10.450.530">
    <property type="entry name" value="Ribonuclease toxin, BrnT, of type II toxin-antitoxin system"/>
    <property type="match status" value="1"/>
</dbReference>
<gene>
    <name evidence="1" type="ORF">GMJLKIPL_4816</name>
</gene>
<dbReference type="InterPro" id="IPR038573">
    <property type="entry name" value="BrnT_sf"/>
</dbReference>
<name>A0ABQ4SI91_9HYPH</name>
<organism evidence="1 2">
    <name type="scientific">Methylobacterium isbiliense</name>
    <dbReference type="NCBI Taxonomy" id="315478"/>
    <lineage>
        <taxon>Bacteria</taxon>
        <taxon>Pseudomonadati</taxon>
        <taxon>Pseudomonadota</taxon>
        <taxon>Alphaproteobacteria</taxon>
        <taxon>Hyphomicrobiales</taxon>
        <taxon>Methylobacteriaceae</taxon>
        <taxon>Methylobacterium</taxon>
    </lineage>
</organism>
<reference evidence="1" key="2">
    <citation type="submission" date="2021-08" db="EMBL/GenBank/DDBJ databases">
        <authorList>
            <person name="Tani A."/>
            <person name="Ola A."/>
            <person name="Ogura Y."/>
            <person name="Katsura K."/>
            <person name="Hayashi T."/>
        </authorList>
    </citation>
    <scope>NUCLEOTIDE SEQUENCE</scope>
    <source>
        <strain evidence="1">DSM 17168</strain>
    </source>
</reference>
<keyword evidence="2" id="KW-1185">Reference proteome</keyword>
<dbReference type="Proteomes" id="UP001055153">
    <property type="component" value="Unassembled WGS sequence"/>
</dbReference>
<proteinExistence type="predicted"/>